<reference evidence="2 3" key="1">
    <citation type="submission" date="2015-04" db="EMBL/GenBank/DDBJ databases">
        <title>Complete genome sequence of Schizopora paradoxa KUC8140, a cosmopolitan wood degrader in East Asia.</title>
        <authorList>
            <consortium name="DOE Joint Genome Institute"/>
            <person name="Min B."/>
            <person name="Park H."/>
            <person name="Jang Y."/>
            <person name="Kim J.-J."/>
            <person name="Kim K.H."/>
            <person name="Pangilinan J."/>
            <person name="Lipzen A."/>
            <person name="Riley R."/>
            <person name="Grigoriev I.V."/>
            <person name="Spatafora J.W."/>
            <person name="Choi I.-G."/>
        </authorList>
    </citation>
    <scope>NUCLEOTIDE SEQUENCE [LARGE SCALE GENOMIC DNA]</scope>
    <source>
        <strain evidence="2 3">KUC8140</strain>
    </source>
</reference>
<feature type="region of interest" description="Disordered" evidence="1">
    <location>
        <begin position="856"/>
        <end position="877"/>
    </location>
</feature>
<dbReference type="EMBL" id="KQ086098">
    <property type="protein sequence ID" value="KLO08282.1"/>
    <property type="molecule type" value="Genomic_DNA"/>
</dbReference>
<dbReference type="Proteomes" id="UP000053477">
    <property type="component" value="Unassembled WGS sequence"/>
</dbReference>
<accession>A0A0H2RA68</accession>
<keyword evidence="3" id="KW-1185">Reference proteome</keyword>
<name>A0A0H2RA68_9AGAM</name>
<gene>
    <name evidence="2" type="ORF">SCHPADRAFT_615062</name>
</gene>
<protein>
    <submittedName>
        <fullName evidence="2">Uncharacterized protein</fullName>
    </submittedName>
</protein>
<dbReference type="STRING" id="27342.A0A0H2RA68"/>
<dbReference type="InParanoid" id="A0A0H2RA68"/>
<proteinExistence type="predicted"/>
<evidence type="ECO:0000256" key="1">
    <source>
        <dbReference type="SAM" id="MobiDB-lite"/>
    </source>
</evidence>
<feature type="region of interest" description="Disordered" evidence="1">
    <location>
        <begin position="393"/>
        <end position="434"/>
    </location>
</feature>
<dbReference type="OrthoDB" id="2422840at2759"/>
<dbReference type="AlphaFoldDB" id="A0A0H2RA68"/>
<feature type="compositionally biased region" description="Polar residues" evidence="1">
    <location>
        <begin position="398"/>
        <end position="407"/>
    </location>
</feature>
<evidence type="ECO:0000313" key="2">
    <source>
        <dbReference type="EMBL" id="KLO08282.1"/>
    </source>
</evidence>
<evidence type="ECO:0000313" key="3">
    <source>
        <dbReference type="Proteomes" id="UP000053477"/>
    </source>
</evidence>
<feature type="region of interest" description="Disordered" evidence="1">
    <location>
        <begin position="1149"/>
        <end position="1168"/>
    </location>
</feature>
<sequence>MDSDGIYGDDAEASLRTHVRSILHDYILEHLTVDQAQYTSDLVSDFISNLTNIPNHEPSSLALPVEPLDSLRTTLKLDSLKPFEESFAVDGETVSYLKLHLLGKKSNPKTQRIWDETLGLDGDYRYMEEFTPVLSRESRRNTPHIAKKKPKTFAKFFLTRPLPQVEVIEVTEKNTLDKETCLDTKFSMDSATLSSIVAMHKDNPFLDRRANERKLLRGSAKEFLSQTSPIKNLDHLQPISPPLFTRRKRQKQDANTIIIGGAKTMGEATASFHPVEIENMDLDVPKENMKIVDGWTAIDTSSQTSRTPSLSSGVSEVDELDDMWLPTSDADPMAPIVAADLKMDEYQMPRQKRAICGGASSKDESAFTKSLHSFMSKFAPKIVSVPSSDDIALAPPHSQATPSSPVALSSMLGQPGSDPENDATTSAAGNGPLLKSRDRLTADLNLVLSNTNTTHRRFQDVIMHERLDDADAAVYMDVPHLPPAHEFVKSRVRSMDLKSLVHDEAIADPTEKPTYRLEVVSGVKSLNLELSWRPFNYGKTKPTHDEMLDVQVPFSFQEIDILDPTDKSKLNNLLIGLDSDPPPNVDIILRFILEDEECYPMAEPTQELGILLNRTERRRQKKYQKRQEINSLEQDLSELSHQDIVTAEALAILDTRSAESPYPYPLTGWQLNQVDDATFDGNTEMSFRQLMRPDEVYYEDSLSTLDDLDLQPVSHKPAEDFLGYASNIPDDDDDLALYEELDANDADFNSRLPVDNINFNNTAEFNFIPPPQTDLPFELESTAAVAPTNSPQIHYAQQTDKRSSTKERFLNGSLQETRPLVHPSTKPVSSVGLLCDRSSVRTSLFVAMRRGNALCLGSHSSPPRPSSKEADTSEAREQDIVETMTRELPPPEIQDDPSYLRPPSPWMLPNDYIVCMISMDVLQKRALVKALESELCNIRPIGRTSLDIVDVIVDPSSALLFFPLSALPSQCDVLSARTCKASWHFDQLVVVLEAFPSSLCYKTTKSERIIPFAYGPPVLKAVKRLRRDILLREGLGEKNSSCAIQFAFANSVGEAAILSRIVADSSTNNGTKVGYMLSEEELEGEDELGSMMRLNTFAANVILRHCSLNDFLEMPEGVRQTTFGSLVGPSRIEQCNAILSMRLAQMERLQSSSDSDSGLNNCYSTTAS</sequence>
<feature type="compositionally biased region" description="Basic and acidic residues" evidence="1">
    <location>
        <begin position="866"/>
        <end position="877"/>
    </location>
</feature>
<organism evidence="2 3">
    <name type="scientific">Schizopora paradoxa</name>
    <dbReference type="NCBI Taxonomy" id="27342"/>
    <lineage>
        <taxon>Eukaryota</taxon>
        <taxon>Fungi</taxon>
        <taxon>Dikarya</taxon>
        <taxon>Basidiomycota</taxon>
        <taxon>Agaricomycotina</taxon>
        <taxon>Agaricomycetes</taxon>
        <taxon>Hymenochaetales</taxon>
        <taxon>Schizoporaceae</taxon>
        <taxon>Schizopora</taxon>
    </lineage>
</organism>